<dbReference type="VEuPathDB" id="FungiDB:SeMB42_g01090"/>
<evidence type="ECO:0008006" key="11">
    <source>
        <dbReference type="Google" id="ProtNLM"/>
    </source>
</evidence>
<keyword evidence="5" id="KW-0256">Endoplasmic reticulum</keyword>
<comment type="subunit">
    <text evidence="3">Component of the ER membrane protein complex (EMC).</text>
</comment>
<dbReference type="Pfam" id="PF10270">
    <property type="entry name" value="MMgT"/>
    <property type="match status" value="1"/>
</dbReference>
<dbReference type="GO" id="GO:0005769">
    <property type="term" value="C:early endosome"/>
    <property type="evidence" value="ECO:0007669"/>
    <property type="project" value="TreeGrafter"/>
</dbReference>
<feature type="transmembrane region" description="Helical" evidence="8">
    <location>
        <begin position="44"/>
        <end position="68"/>
    </location>
</feature>
<dbReference type="InterPro" id="IPR018937">
    <property type="entry name" value="MMgT"/>
</dbReference>
<name>A0A507DIL3_9FUNG</name>
<gene>
    <name evidence="9" type="ORF">SeLEV6574_g00244</name>
</gene>
<reference evidence="9 10" key="1">
    <citation type="journal article" date="2019" name="Sci. Rep.">
        <title>Comparative genomics of chytrid fungi reveal insights into the obligate biotrophic and pathogenic lifestyle of Synchytrium endobioticum.</title>
        <authorList>
            <person name="van de Vossenberg B.T.L.H."/>
            <person name="Warris S."/>
            <person name="Nguyen H.D.T."/>
            <person name="van Gent-Pelzer M.P.E."/>
            <person name="Joly D.L."/>
            <person name="van de Geest H.C."/>
            <person name="Bonants P.J.M."/>
            <person name="Smith D.S."/>
            <person name="Levesque C.A."/>
            <person name="van der Lee T.A.J."/>
        </authorList>
    </citation>
    <scope>NUCLEOTIDE SEQUENCE [LARGE SCALE GENOMIC DNA]</scope>
    <source>
        <strain evidence="9 10">LEV6574</strain>
    </source>
</reference>
<evidence type="ECO:0000313" key="9">
    <source>
        <dbReference type="EMBL" id="TPX51502.1"/>
    </source>
</evidence>
<accession>A0A507DIL3</accession>
<dbReference type="EMBL" id="QEAM01000004">
    <property type="protein sequence ID" value="TPX51502.1"/>
    <property type="molecule type" value="Genomic_DNA"/>
</dbReference>
<evidence type="ECO:0000256" key="8">
    <source>
        <dbReference type="SAM" id="Phobius"/>
    </source>
</evidence>
<evidence type="ECO:0000256" key="7">
    <source>
        <dbReference type="ARBA" id="ARBA00023136"/>
    </source>
</evidence>
<comment type="similarity">
    <text evidence="2">Belongs to the membrane magnesium transporter (TC 1.A.67) family.</text>
</comment>
<evidence type="ECO:0000256" key="1">
    <source>
        <dbReference type="ARBA" id="ARBA00004477"/>
    </source>
</evidence>
<organism evidence="9 10">
    <name type="scientific">Synchytrium endobioticum</name>
    <dbReference type="NCBI Taxonomy" id="286115"/>
    <lineage>
        <taxon>Eukaryota</taxon>
        <taxon>Fungi</taxon>
        <taxon>Fungi incertae sedis</taxon>
        <taxon>Chytridiomycota</taxon>
        <taxon>Chytridiomycota incertae sedis</taxon>
        <taxon>Chytridiomycetes</taxon>
        <taxon>Synchytriales</taxon>
        <taxon>Synchytriaceae</taxon>
        <taxon>Synchytrium</taxon>
    </lineage>
</organism>
<dbReference type="OrthoDB" id="44756at2759"/>
<evidence type="ECO:0000256" key="5">
    <source>
        <dbReference type="ARBA" id="ARBA00022824"/>
    </source>
</evidence>
<evidence type="ECO:0000256" key="3">
    <source>
        <dbReference type="ARBA" id="ARBA00011276"/>
    </source>
</evidence>
<evidence type="ECO:0000256" key="2">
    <source>
        <dbReference type="ARBA" id="ARBA00006109"/>
    </source>
</evidence>
<comment type="subcellular location">
    <subcellularLocation>
        <location evidence="1">Endoplasmic reticulum membrane</location>
        <topology evidence="1">Multi-pass membrane protein</topology>
    </subcellularLocation>
</comment>
<evidence type="ECO:0000256" key="6">
    <source>
        <dbReference type="ARBA" id="ARBA00022989"/>
    </source>
</evidence>
<dbReference type="AlphaFoldDB" id="A0A507DIL3"/>
<sequence length="109" mass="12302">MANKDKPNWMGRVLLSIGFMLLLHSGYSATEHLAYLKSVGKHESWLPVDIVLECLASLVLCTIASVMVSGTLRPIHLEDELSRKPMDHLDHLPSFRTMHHRGKALFNNL</sequence>
<keyword evidence="6 8" id="KW-1133">Transmembrane helix</keyword>
<keyword evidence="4 8" id="KW-0812">Transmembrane</keyword>
<evidence type="ECO:0000256" key="4">
    <source>
        <dbReference type="ARBA" id="ARBA00022692"/>
    </source>
</evidence>
<dbReference type="Proteomes" id="UP000320475">
    <property type="component" value="Unassembled WGS sequence"/>
</dbReference>
<dbReference type="PANTHER" id="PTHR21181:SF7">
    <property type="entry name" value="ER MEMBRANE PROTEIN COMPLEX SUBUNIT 5"/>
    <property type="match status" value="1"/>
</dbReference>
<proteinExistence type="inferred from homology"/>
<dbReference type="GO" id="GO:0005886">
    <property type="term" value="C:plasma membrane"/>
    <property type="evidence" value="ECO:0007669"/>
    <property type="project" value="TreeGrafter"/>
</dbReference>
<dbReference type="PANTHER" id="PTHR21181">
    <property type="match status" value="1"/>
</dbReference>
<evidence type="ECO:0000313" key="10">
    <source>
        <dbReference type="Proteomes" id="UP000320475"/>
    </source>
</evidence>
<protein>
    <recommendedName>
        <fullName evidence="11">Membrane magnesium transporter</fullName>
    </recommendedName>
</protein>
<dbReference type="GO" id="GO:0072546">
    <property type="term" value="C:EMC complex"/>
    <property type="evidence" value="ECO:0007669"/>
    <property type="project" value="TreeGrafter"/>
</dbReference>
<keyword evidence="7 8" id="KW-0472">Membrane</keyword>
<dbReference type="GO" id="GO:0022890">
    <property type="term" value="F:inorganic cation transmembrane transporter activity"/>
    <property type="evidence" value="ECO:0007669"/>
    <property type="project" value="TreeGrafter"/>
</dbReference>
<dbReference type="GO" id="GO:0005794">
    <property type="term" value="C:Golgi apparatus"/>
    <property type="evidence" value="ECO:0007669"/>
    <property type="project" value="TreeGrafter"/>
</dbReference>
<comment type="caution">
    <text evidence="9">The sequence shown here is derived from an EMBL/GenBank/DDBJ whole genome shotgun (WGS) entry which is preliminary data.</text>
</comment>